<evidence type="ECO:0000259" key="4">
    <source>
        <dbReference type="PROSITE" id="PS50290"/>
    </source>
</evidence>
<dbReference type="InterPro" id="IPR036940">
    <property type="entry name" value="PI3/4_kinase_cat_sf"/>
</dbReference>
<dbReference type="GO" id="GO:0005737">
    <property type="term" value="C:cytoplasm"/>
    <property type="evidence" value="ECO:0007669"/>
    <property type="project" value="TreeGrafter"/>
</dbReference>
<organism evidence="5 6">
    <name type="scientific">Haematococcus lacustris</name>
    <name type="common">Green alga</name>
    <name type="synonym">Haematococcus pluvialis</name>
    <dbReference type="NCBI Taxonomy" id="44745"/>
    <lineage>
        <taxon>Eukaryota</taxon>
        <taxon>Viridiplantae</taxon>
        <taxon>Chlorophyta</taxon>
        <taxon>core chlorophytes</taxon>
        <taxon>Chlorophyceae</taxon>
        <taxon>CS clade</taxon>
        <taxon>Chlamydomonadales</taxon>
        <taxon>Haematococcaceae</taxon>
        <taxon>Haematococcus</taxon>
    </lineage>
</organism>
<feature type="domain" description="PI3K/PI4K catalytic" evidence="4">
    <location>
        <begin position="1"/>
        <end position="96"/>
    </location>
</feature>
<evidence type="ECO:0000256" key="1">
    <source>
        <dbReference type="ARBA" id="ARBA00006209"/>
    </source>
</evidence>
<dbReference type="GO" id="GO:0048015">
    <property type="term" value="P:phosphatidylinositol-mediated signaling"/>
    <property type="evidence" value="ECO:0007669"/>
    <property type="project" value="TreeGrafter"/>
</dbReference>
<comment type="caution">
    <text evidence="5">The sequence shown here is derived from an EMBL/GenBank/DDBJ whole genome shotgun (WGS) entry which is preliminary data.</text>
</comment>
<dbReference type="GO" id="GO:0004430">
    <property type="term" value="F:1-phosphatidylinositol 4-kinase activity"/>
    <property type="evidence" value="ECO:0007669"/>
    <property type="project" value="TreeGrafter"/>
</dbReference>
<evidence type="ECO:0000313" key="6">
    <source>
        <dbReference type="Proteomes" id="UP000485058"/>
    </source>
</evidence>
<gene>
    <name evidence="5" type="ORF">HaLaN_22903</name>
</gene>
<dbReference type="EMBL" id="BLLF01002693">
    <property type="protein sequence ID" value="GFH25013.1"/>
    <property type="molecule type" value="Genomic_DNA"/>
</dbReference>
<dbReference type="SUPFAM" id="SSF56112">
    <property type="entry name" value="Protein kinase-like (PK-like)"/>
    <property type="match status" value="1"/>
</dbReference>
<dbReference type="Pfam" id="PF00454">
    <property type="entry name" value="PI3_PI4_kinase"/>
    <property type="match status" value="1"/>
</dbReference>
<accession>A0A699ZQP8</accession>
<comment type="similarity">
    <text evidence="1">Belongs to the PI3/PI4-kinase family. Type III PI4K subfamily.</text>
</comment>
<keyword evidence="2" id="KW-0808">Transferase</keyword>
<feature type="non-terminal residue" evidence="5">
    <location>
        <position position="96"/>
    </location>
</feature>
<dbReference type="PANTHER" id="PTHR10048:SF15">
    <property type="entry name" value="PHOSPHATIDYLINOSITOL 4-KINASE ALPHA"/>
    <property type="match status" value="1"/>
</dbReference>
<dbReference type="AlphaFoldDB" id="A0A699ZQP8"/>
<dbReference type="InterPro" id="IPR011009">
    <property type="entry name" value="Kinase-like_dom_sf"/>
</dbReference>
<keyword evidence="6" id="KW-1185">Reference proteome</keyword>
<dbReference type="Proteomes" id="UP000485058">
    <property type="component" value="Unassembled WGS sequence"/>
</dbReference>
<dbReference type="GO" id="GO:0046854">
    <property type="term" value="P:phosphatidylinositol phosphate biosynthetic process"/>
    <property type="evidence" value="ECO:0007669"/>
    <property type="project" value="InterPro"/>
</dbReference>
<dbReference type="InterPro" id="IPR000403">
    <property type="entry name" value="PI3/4_kinase_cat_dom"/>
</dbReference>
<dbReference type="InterPro" id="IPR015433">
    <property type="entry name" value="PI3/4_kinase"/>
</dbReference>
<proteinExistence type="inferred from homology"/>
<feature type="non-terminal residue" evidence="5">
    <location>
        <position position="1"/>
    </location>
</feature>
<dbReference type="Gene3D" id="1.10.1070.11">
    <property type="entry name" value="Phosphatidylinositol 3-/4-kinase, catalytic domain"/>
    <property type="match status" value="1"/>
</dbReference>
<keyword evidence="3" id="KW-0418">Kinase</keyword>
<dbReference type="PROSITE" id="PS50290">
    <property type="entry name" value="PI3_4_KINASE_3"/>
    <property type="match status" value="1"/>
</dbReference>
<name>A0A699ZQP8_HAELA</name>
<evidence type="ECO:0000256" key="2">
    <source>
        <dbReference type="ARBA" id="ARBA00022679"/>
    </source>
</evidence>
<protein>
    <recommendedName>
        <fullName evidence="4">PI3K/PI4K catalytic domain-containing protein</fullName>
    </recommendedName>
</protein>
<reference evidence="5 6" key="1">
    <citation type="submission" date="2020-02" db="EMBL/GenBank/DDBJ databases">
        <title>Draft genome sequence of Haematococcus lacustris strain NIES-144.</title>
        <authorList>
            <person name="Morimoto D."/>
            <person name="Nakagawa S."/>
            <person name="Yoshida T."/>
            <person name="Sawayama S."/>
        </authorList>
    </citation>
    <scope>NUCLEOTIDE SEQUENCE [LARGE SCALE GENOMIC DNA]</scope>
    <source>
        <strain evidence="5 6">NIES-144</strain>
    </source>
</reference>
<dbReference type="PANTHER" id="PTHR10048">
    <property type="entry name" value="PHOSPHATIDYLINOSITOL KINASE"/>
    <property type="match status" value="1"/>
</dbReference>
<evidence type="ECO:0000256" key="3">
    <source>
        <dbReference type="ARBA" id="ARBA00022777"/>
    </source>
</evidence>
<dbReference type="GO" id="GO:0005886">
    <property type="term" value="C:plasma membrane"/>
    <property type="evidence" value="ECO:0007669"/>
    <property type="project" value="TreeGrafter"/>
</dbReference>
<evidence type="ECO:0000313" key="5">
    <source>
        <dbReference type="EMBL" id="GFH25013.1"/>
    </source>
</evidence>
<sequence length="96" mass="10193">AEFGLPGSPSFEAARSNFIASQAGYAIASYLLQAKDRHNGNLLVSKEGHLVHIDFGFILEISPGGNMGFESAAFKLSHEMTQLLDPGGARTSAVWA</sequence>